<accession>A0A428UHY3</accession>
<proteinExistence type="predicted"/>
<reference evidence="1 2" key="1">
    <citation type="submission" date="2017-06" db="EMBL/GenBank/DDBJ databases">
        <title>Comparative genomic analysis of Ambrosia Fusariam Clade fungi.</title>
        <authorList>
            <person name="Stajich J.E."/>
            <person name="Carrillo J."/>
            <person name="Kijimoto T."/>
            <person name="Eskalen A."/>
            <person name="O'Donnell K."/>
            <person name="Kasson M."/>
        </authorList>
    </citation>
    <scope>NUCLEOTIDE SEQUENCE [LARGE SCALE GENOMIC DNA]</scope>
    <source>
        <strain evidence="1 2">NRRL62579</strain>
    </source>
</reference>
<comment type="caution">
    <text evidence="1">The sequence shown here is derived from an EMBL/GenBank/DDBJ whole genome shotgun (WGS) entry which is preliminary data.</text>
</comment>
<organism evidence="1 2">
    <name type="scientific">Fusarium oligoseptatum</name>
    <dbReference type="NCBI Taxonomy" id="2604345"/>
    <lineage>
        <taxon>Eukaryota</taxon>
        <taxon>Fungi</taxon>
        <taxon>Dikarya</taxon>
        <taxon>Ascomycota</taxon>
        <taxon>Pezizomycotina</taxon>
        <taxon>Sordariomycetes</taxon>
        <taxon>Hypocreomycetidae</taxon>
        <taxon>Hypocreales</taxon>
        <taxon>Nectriaceae</taxon>
        <taxon>Fusarium</taxon>
        <taxon>Fusarium solani species complex</taxon>
    </lineage>
</organism>
<keyword evidence="2" id="KW-1185">Reference proteome</keyword>
<evidence type="ECO:0000313" key="1">
    <source>
        <dbReference type="EMBL" id="RSM13905.1"/>
    </source>
</evidence>
<sequence length="72" mass="8066">MFNVKHVNLSSSKGLDMSLAAVIFDFTHPHCYALRTNPWNTPLEHAPGCIVLIGWLRHLGWYLLLLSAHALG</sequence>
<protein>
    <submittedName>
        <fullName evidence="1">Uncharacterized protein</fullName>
    </submittedName>
</protein>
<feature type="non-terminal residue" evidence="1">
    <location>
        <position position="72"/>
    </location>
</feature>
<dbReference type="Proteomes" id="UP000287144">
    <property type="component" value="Unassembled WGS sequence"/>
</dbReference>
<dbReference type="EMBL" id="NKCK01000008">
    <property type="protein sequence ID" value="RSM13905.1"/>
    <property type="molecule type" value="Genomic_DNA"/>
</dbReference>
<evidence type="ECO:0000313" key="2">
    <source>
        <dbReference type="Proteomes" id="UP000287144"/>
    </source>
</evidence>
<name>A0A428UHY3_9HYPO</name>
<dbReference type="AlphaFoldDB" id="A0A428UHY3"/>
<gene>
    <name evidence="1" type="ORF">CEP52_001690</name>
</gene>